<proteinExistence type="predicted"/>
<gene>
    <name evidence="1" type="ORF">AVEN_23124_1</name>
</gene>
<sequence>MGRNRRCLLDLFSSSEYRQLDAAIEYSACSEQEIVDARPAGPFPGIVEQEEPTRLVGLILTSEQKNRRGPLDWSHRRNRKNRRACWTYSLSSEMRRTERLLD</sequence>
<name>A0A4Y2NWA8_ARAVE</name>
<dbReference type="EMBL" id="BGPR01009907">
    <property type="protein sequence ID" value="GBN43042.1"/>
    <property type="molecule type" value="Genomic_DNA"/>
</dbReference>
<organism evidence="1 2">
    <name type="scientific">Araneus ventricosus</name>
    <name type="common">Orbweaver spider</name>
    <name type="synonym">Epeira ventricosa</name>
    <dbReference type="NCBI Taxonomy" id="182803"/>
    <lineage>
        <taxon>Eukaryota</taxon>
        <taxon>Metazoa</taxon>
        <taxon>Ecdysozoa</taxon>
        <taxon>Arthropoda</taxon>
        <taxon>Chelicerata</taxon>
        <taxon>Arachnida</taxon>
        <taxon>Araneae</taxon>
        <taxon>Araneomorphae</taxon>
        <taxon>Entelegynae</taxon>
        <taxon>Araneoidea</taxon>
        <taxon>Araneidae</taxon>
        <taxon>Araneus</taxon>
    </lineage>
</organism>
<reference evidence="1 2" key="1">
    <citation type="journal article" date="2019" name="Sci. Rep.">
        <title>Orb-weaving spider Araneus ventricosus genome elucidates the spidroin gene catalogue.</title>
        <authorList>
            <person name="Kono N."/>
            <person name="Nakamura H."/>
            <person name="Ohtoshi R."/>
            <person name="Moran D.A.P."/>
            <person name="Shinohara A."/>
            <person name="Yoshida Y."/>
            <person name="Fujiwara M."/>
            <person name="Mori M."/>
            <person name="Tomita M."/>
            <person name="Arakawa K."/>
        </authorList>
    </citation>
    <scope>NUCLEOTIDE SEQUENCE [LARGE SCALE GENOMIC DNA]</scope>
</reference>
<comment type="caution">
    <text evidence="1">The sequence shown here is derived from an EMBL/GenBank/DDBJ whole genome shotgun (WGS) entry which is preliminary data.</text>
</comment>
<protein>
    <submittedName>
        <fullName evidence="1">Uncharacterized protein</fullName>
    </submittedName>
</protein>
<dbReference type="AlphaFoldDB" id="A0A4Y2NWA8"/>
<evidence type="ECO:0000313" key="1">
    <source>
        <dbReference type="EMBL" id="GBN43042.1"/>
    </source>
</evidence>
<dbReference type="Proteomes" id="UP000499080">
    <property type="component" value="Unassembled WGS sequence"/>
</dbReference>
<accession>A0A4Y2NWA8</accession>
<keyword evidence="2" id="KW-1185">Reference proteome</keyword>
<evidence type="ECO:0000313" key="2">
    <source>
        <dbReference type="Proteomes" id="UP000499080"/>
    </source>
</evidence>